<evidence type="ECO:0000313" key="2">
    <source>
        <dbReference type="Proteomes" id="UP001642464"/>
    </source>
</evidence>
<proteinExistence type="predicted"/>
<comment type="caution">
    <text evidence="1">The sequence shown here is derived from an EMBL/GenBank/DDBJ whole genome shotgun (WGS) entry which is preliminary data.</text>
</comment>
<sequence>METVRIPVKYIDLQDGETKFKYEDYPILDPHSIVTFLMESAGLKIPEEHIRQYWQHAAEHGEPFAANVDHSSVPLGLYGDSARVNTTFGHVNLIGIFVNLVLWCPRSVRSSRFLVFTIAEHKCWKHHSLDLAYRRIVWSINSLMSGAHPDRGPYGEPLPAHLEALSGRRFAYRYALTEVRGDWQWHKKTFRFHRCAWNGIKICFQCEARSSSQDHRDLYWMYDDNSWDSNHFNFNQFAAERMPPEGISPLLGIRNLHPSCIRWCLMHVVHLGLLYKTNGSGLNLLLRCGFFGNEPNIH</sequence>
<name>A0ABP0K1X1_9DINO</name>
<protein>
    <submittedName>
        <fullName evidence="1">Uncharacterized protein</fullName>
    </submittedName>
</protein>
<accession>A0ABP0K1X1</accession>
<reference evidence="1 2" key="1">
    <citation type="submission" date="2024-02" db="EMBL/GenBank/DDBJ databases">
        <authorList>
            <person name="Chen Y."/>
            <person name="Shah S."/>
            <person name="Dougan E. K."/>
            <person name="Thang M."/>
            <person name="Chan C."/>
        </authorList>
    </citation>
    <scope>NUCLEOTIDE SEQUENCE [LARGE SCALE GENOMIC DNA]</scope>
</reference>
<gene>
    <name evidence="1" type="ORF">SCF082_LOCUS15042</name>
</gene>
<dbReference type="Proteomes" id="UP001642464">
    <property type="component" value="Unassembled WGS sequence"/>
</dbReference>
<keyword evidence="2" id="KW-1185">Reference proteome</keyword>
<dbReference type="EMBL" id="CAXAMM010009558">
    <property type="protein sequence ID" value="CAK9020759.1"/>
    <property type="molecule type" value="Genomic_DNA"/>
</dbReference>
<feature type="non-terminal residue" evidence="1">
    <location>
        <position position="298"/>
    </location>
</feature>
<organism evidence="1 2">
    <name type="scientific">Durusdinium trenchii</name>
    <dbReference type="NCBI Taxonomy" id="1381693"/>
    <lineage>
        <taxon>Eukaryota</taxon>
        <taxon>Sar</taxon>
        <taxon>Alveolata</taxon>
        <taxon>Dinophyceae</taxon>
        <taxon>Suessiales</taxon>
        <taxon>Symbiodiniaceae</taxon>
        <taxon>Durusdinium</taxon>
    </lineage>
</organism>
<evidence type="ECO:0000313" key="1">
    <source>
        <dbReference type="EMBL" id="CAK9020759.1"/>
    </source>
</evidence>